<dbReference type="AlphaFoldDB" id="A0A917JFU4"/>
<dbReference type="InterPro" id="IPR038226">
    <property type="entry name" value="LMG18311-like_sf"/>
</dbReference>
<protein>
    <recommendedName>
        <fullName evidence="3">Ribose-5-phosphate isomerase</fullName>
    </recommendedName>
</protein>
<evidence type="ECO:0000313" key="1">
    <source>
        <dbReference type="EMBL" id="GGI66016.1"/>
    </source>
</evidence>
<evidence type="ECO:0000313" key="2">
    <source>
        <dbReference type="Proteomes" id="UP000622610"/>
    </source>
</evidence>
<comment type="caution">
    <text evidence="1">The sequence shown here is derived from an EMBL/GenBank/DDBJ whole genome shotgun (WGS) entry which is preliminary data.</text>
</comment>
<dbReference type="InterPro" id="IPR014959">
    <property type="entry name" value="DUF1827"/>
</dbReference>
<organism evidence="1 2">
    <name type="scientific">Enterococcus alcedinis</name>
    <dbReference type="NCBI Taxonomy" id="1274384"/>
    <lineage>
        <taxon>Bacteria</taxon>
        <taxon>Bacillati</taxon>
        <taxon>Bacillota</taxon>
        <taxon>Bacilli</taxon>
        <taxon>Lactobacillales</taxon>
        <taxon>Enterococcaceae</taxon>
        <taxon>Enterococcus</taxon>
    </lineage>
</organism>
<reference evidence="1" key="2">
    <citation type="submission" date="2020-09" db="EMBL/GenBank/DDBJ databases">
        <authorList>
            <person name="Sun Q."/>
            <person name="Sedlacek I."/>
        </authorList>
    </citation>
    <scope>NUCLEOTIDE SEQUENCE</scope>
    <source>
        <strain evidence="1">CCM 8433</strain>
    </source>
</reference>
<proteinExistence type="predicted"/>
<reference evidence="1" key="1">
    <citation type="journal article" date="2014" name="Int. J. Syst. Evol. Microbiol.">
        <title>Complete genome sequence of Corynebacterium casei LMG S-19264T (=DSM 44701T), isolated from a smear-ripened cheese.</title>
        <authorList>
            <consortium name="US DOE Joint Genome Institute (JGI-PGF)"/>
            <person name="Walter F."/>
            <person name="Albersmeier A."/>
            <person name="Kalinowski J."/>
            <person name="Ruckert C."/>
        </authorList>
    </citation>
    <scope>NUCLEOTIDE SEQUENCE</scope>
    <source>
        <strain evidence="1">CCM 8433</strain>
    </source>
</reference>
<accession>A0A917JFU4</accession>
<dbReference type="RefSeq" id="WP_188367850.1">
    <property type="nucleotide sequence ID" value="NZ_BMDT01000007.1"/>
</dbReference>
<dbReference type="Pfam" id="PF08860">
    <property type="entry name" value="DUF1827"/>
    <property type="match status" value="1"/>
</dbReference>
<gene>
    <name evidence="1" type="ORF">GCM10011482_16700</name>
</gene>
<dbReference type="Proteomes" id="UP000622610">
    <property type="component" value="Unassembled WGS sequence"/>
</dbReference>
<dbReference type="EMBL" id="BMDT01000007">
    <property type="protein sequence ID" value="GGI66016.1"/>
    <property type="molecule type" value="Genomic_DNA"/>
</dbReference>
<evidence type="ECO:0008006" key="3">
    <source>
        <dbReference type="Google" id="ProtNLM"/>
    </source>
</evidence>
<dbReference type="Gene3D" id="3.40.1720.10">
    <property type="entry name" value="Streptococcus thermophilus LMG 18311 protein like"/>
    <property type="match status" value="1"/>
</dbReference>
<sequence length="108" mass="12404">MRLINVTNSYSRLVRQQLENTDAELVKVYTSGNITVIYTAAPLHNEIVIVNKKRPITEDEILEIKTYFTKKLSLDEYNPNDIKLSITPGLVEISIPKYAKEKKYQAFG</sequence>
<name>A0A917JFU4_9ENTE</name>
<keyword evidence="2" id="KW-1185">Reference proteome</keyword>